<gene>
    <name evidence="3" type="ORF">P154DRAFT_427467</name>
</gene>
<dbReference type="PANTHER" id="PTHR42078">
    <property type="entry name" value="GLUCAN 1, 4-ALPHA-GLUCOSIDASE"/>
    <property type="match status" value="1"/>
</dbReference>
<proteinExistence type="predicted"/>
<dbReference type="PANTHER" id="PTHR42078:SF1">
    <property type="entry name" value="GLUCAN 1, 4-ALPHA-GLUCOSIDASE"/>
    <property type="match status" value="1"/>
</dbReference>
<protein>
    <recommendedName>
        <fullName evidence="2">DUF7820 domain-containing protein</fullName>
    </recommendedName>
</protein>
<evidence type="ECO:0000313" key="4">
    <source>
        <dbReference type="Proteomes" id="UP000799779"/>
    </source>
</evidence>
<dbReference type="Pfam" id="PF25130">
    <property type="entry name" value="DUF7820"/>
    <property type="match status" value="1"/>
</dbReference>
<evidence type="ECO:0000313" key="3">
    <source>
        <dbReference type="EMBL" id="KAF2004011.1"/>
    </source>
</evidence>
<dbReference type="EMBL" id="ML977569">
    <property type="protein sequence ID" value="KAF2004011.1"/>
    <property type="molecule type" value="Genomic_DNA"/>
</dbReference>
<dbReference type="OrthoDB" id="5384459at2759"/>
<keyword evidence="1" id="KW-1133">Transmembrane helix</keyword>
<name>A0A6A5WUZ1_9PLEO</name>
<reference evidence="3" key="1">
    <citation type="journal article" date="2020" name="Stud. Mycol.">
        <title>101 Dothideomycetes genomes: a test case for predicting lifestyles and emergence of pathogens.</title>
        <authorList>
            <person name="Haridas S."/>
            <person name="Albert R."/>
            <person name="Binder M."/>
            <person name="Bloem J."/>
            <person name="Labutti K."/>
            <person name="Salamov A."/>
            <person name="Andreopoulos B."/>
            <person name="Baker S."/>
            <person name="Barry K."/>
            <person name="Bills G."/>
            <person name="Bluhm B."/>
            <person name="Cannon C."/>
            <person name="Castanera R."/>
            <person name="Culley D."/>
            <person name="Daum C."/>
            <person name="Ezra D."/>
            <person name="Gonzalez J."/>
            <person name="Henrissat B."/>
            <person name="Kuo A."/>
            <person name="Liang C."/>
            <person name="Lipzen A."/>
            <person name="Lutzoni F."/>
            <person name="Magnuson J."/>
            <person name="Mondo S."/>
            <person name="Nolan M."/>
            <person name="Ohm R."/>
            <person name="Pangilinan J."/>
            <person name="Park H.-J."/>
            <person name="Ramirez L."/>
            <person name="Alfaro M."/>
            <person name="Sun H."/>
            <person name="Tritt A."/>
            <person name="Yoshinaga Y."/>
            <person name="Zwiers L.-H."/>
            <person name="Turgeon B."/>
            <person name="Goodwin S."/>
            <person name="Spatafora J."/>
            <person name="Crous P."/>
            <person name="Grigoriev I."/>
        </authorList>
    </citation>
    <scope>NUCLEOTIDE SEQUENCE</scope>
    <source>
        <strain evidence="3">CBS 123094</strain>
    </source>
</reference>
<sequence>MHFPHRSTRNIATQLPSVYSTFSTNRSLSIKIPSPKIHDEKELVPVERSASPSAKQILLGQEGLEVLVQIIPAADVATKPLPRLPNSKWGQMSVKQRMLAILCLQLLIVLVVGCSLLSAKSKVPRNVQLPEETVAAAASSIPSPTPSNATIKRGTFTFFIGNPQQQDSACLAQNNESAAWSCLPRRYLRMNLLPSLENPTDVLASIEPVVENPTTWYGLVGPNIDPVLLSLAVDAAAPKLGMAYHFRTTYNRAVVLKEDQMAAPGQSLGLEETSFTQVQIGDRPWLCTFNQTVIEGYIYVSHNSSMGNQNMTLDDQTRNLPYPFKLTEQRDSNSPQPYCRRMEMLGNGQLVPSNEDGELKRLKLAETVFGGASMQRAGRRRQTTSERSCRCQWMYQ</sequence>
<dbReference type="Proteomes" id="UP000799779">
    <property type="component" value="Unassembled WGS sequence"/>
</dbReference>
<evidence type="ECO:0000256" key="1">
    <source>
        <dbReference type="SAM" id="Phobius"/>
    </source>
</evidence>
<keyword evidence="4" id="KW-1185">Reference proteome</keyword>
<dbReference type="AlphaFoldDB" id="A0A6A5WUZ1"/>
<feature type="domain" description="DUF7820" evidence="2">
    <location>
        <begin position="136"/>
        <end position="316"/>
    </location>
</feature>
<keyword evidence="1" id="KW-0472">Membrane</keyword>
<dbReference type="InterPro" id="IPR056722">
    <property type="entry name" value="DUF7820"/>
</dbReference>
<keyword evidence="1" id="KW-0812">Transmembrane</keyword>
<evidence type="ECO:0000259" key="2">
    <source>
        <dbReference type="Pfam" id="PF25130"/>
    </source>
</evidence>
<accession>A0A6A5WUZ1</accession>
<feature type="transmembrane region" description="Helical" evidence="1">
    <location>
        <begin position="98"/>
        <end position="119"/>
    </location>
</feature>
<organism evidence="3 4">
    <name type="scientific">Amniculicola lignicola CBS 123094</name>
    <dbReference type="NCBI Taxonomy" id="1392246"/>
    <lineage>
        <taxon>Eukaryota</taxon>
        <taxon>Fungi</taxon>
        <taxon>Dikarya</taxon>
        <taxon>Ascomycota</taxon>
        <taxon>Pezizomycotina</taxon>
        <taxon>Dothideomycetes</taxon>
        <taxon>Pleosporomycetidae</taxon>
        <taxon>Pleosporales</taxon>
        <taxon>Amniculicolaceae</taxon>
        <taxon>Amniculicola</taxon>
    </lineage>
</organism>